<keyword evidence="8" id="KW-1185">Reference proteome</keyword>
<dbReference type="CDD" id="cd13867">
    <property type="entry name" value="CuRO_2_CueO_FtsP"/>
    <property type="match status" value="1"/>
</dbReference>
<dbReference type="SUPFAM" id="SSF49503">
    <property type="entry name" value="Cupredoxins"/>
    <property type="match status" value="3"/>
</dbReference>
<keyword evidence="2" id="KW-0479">Metal-binding</keyword>
<feature type="domain" description="Plastocyanin-like" evidence="5">
    <location>
        <begin position="353"/>
        <end position="464"/>
    </location>
</feature>
<dbReference type="Gene3D" id="2.60.40.420">
    <property type="entry name" value="Cupredoxins - blue copper proteins"/>
    <property type="match status" value="3"/>
</dbReference>
<reference evidence="7 8" key="1">
    <citation type="journal article" date="2014" name="Int. J. Syst. Evol. Microbiol.">
        <title>Nocardia vulneris sp. nov., isolated from wounds of human patients in North America.</title>
        <authorList>
            <person name="Lasker B.A."/>
            <person name="Bell M."/>
            <person name="Klenk H.P."/>
            <person name="Sproer C."/>
            <person name="Schumann C."/>
            <person name="Schumann P."/>
            <person name="Brown J.M."/>
        </authorList>
    </citation>
    <scope>NUCLEOTIDE SEQUENCE [LARGE SCALE GENOMIC DNA]</scope>
    <source>
        <strain evidence="7 8">W9851</strain>
    </source>
</reference>
<feature type="domain" description="Plastocyanin-like" evidence="6">
    <location>
        <begin position="48"/>
        <end position="162"/>
    </location>
</feature>
<evidence type="ECO:0000256" key="1">
    <source>
        <dbReference type="ARBA" id="ARBA00010609"/>
    </source>
</evidence>
<comment type="caution">
    <text evidence="7">The sequence shown here is derived from an EMBL/GenBank/DDBJ whole genome shotgun (WGS) entry which is preliminary data.</text>
</comment>
<gene>
    <name evidence="7" type="ORF">FG87_30040</name>
</gene>
<dbReference type="CDD" id="cd13890">
    <property type="entry name" value="CuRO_3_CueO_FtsP"/>
    <property type="match status" value="1"/>
</dbReference>
<comment type="similarity">
    <text evidence="1">Belongs to the multicopper oxidase family.</text>
</comment>
<sequence length="492" mass="53954">MLPLAAACTARPAGAPSSATAATRPLPIPPLASSTVDAAGVRHFRLDVQAGRSEMLPGKRTPTWGYNGSILGPTLRARRHETVAFAVRNTLTEPTTVHWHGMHVPARHDGGPHQTIEAGGSWSPEWTIDQQAATLWYHPHPHGATEKHVYRGLSGLFLVDDDPSDALDLPKDYGVDDIPLIIQDRRFTADGALDESDPTDIGLLGDTIVTNGIAGAHLDVGTDRVRLRLLNGSSGRIYRLAFADDREFQLVASDGGLLAAPVPVRAVQLSPGERAEIVVGLRDGEQVMLRSVPIIERRDIDRAAAFGFDDTFDIVLLRAGRNLKRSAPLADSLAAMAPLATPDTPVDHEFVLKWFMINGQRMDMNRIDLTIPVDTTQVWSVRNNDNWPHNFHVHDVQFQVITVDGQAPPPELGGWKDTLYTEPQRVYRLAMRFATHSDPTFPYMFHCHLLLHEDHGMMGQFLVLAPGQQPAPMVMDMPGMHTESGSGSMHHG</sequence>
<dbReference type="Pfam" id="PF07731">
    <property type="entry name" value="Cu-oxidase_2"/>
    <property type="match status" value="1"/>
</dbReference>
<proteinExistence type="inferred from homology"/>
<dbReference type="PANTHER" id="PTHR48267:SF1">
    <property type="entry name" value="BILIRUBIN OXIDASE"/>
    <property type="match status" value="1"/>
</dbReference>
<dbReference type="InterPro" id="IPR011706">
    <property type="entry name" value="Cu-oxidase_C"/>
</dbReference>
<evidence type="ECO:0000313" key="7">
    <source>
        <dbReference type="EMBL" id="KIA61666.1"/>
    </source>
</evidence>
<dbReference type="InterPro" id="IPR002355">
    <property type="entry name" value="Cu_oxidase_Cu_BS"/>
</dbReference>
<evidence type="ECO:0000259" key="5">
    <source>
        <dbReference type="Pfam" id="PF07731"/>
    </source>
</evidence>
<dbReference type="PROSITE" id="PS00080">
    <property type="entry name" value="MULTICOPPER_OXIDASE2"/>
    <property type="match status" value="1"/>
</dbReference>
<accession>A0ABR4Z8R0</accession>
<feature type="compositionally biased region" description="Low complexity" evidence="4">
    <location>
        <begin position="7"/>
        <end position="25"/>
    </location>
</feature>
<keyword evidence="3" id="KW-0560">Oxidoreductase</keyword>
<dbReference type="Pfam" id="PF07732">
    <property type="entry name" value="Cu-oxidase_3"/>
    <property type="match status" value="1"/>
</dbReference>
<protein>
    <submittedName>
        <fullName evidence="7">Copper oxidase</fullName>
    </submittedName>
</protein>
<organism evidence="7 8">
    <name type="scientific">Nocardia vulneris</name>
    <dbReference type="NCBI Taxonomy" id="1141657"/>
    <lineage>
        <taxon>Bacteria</taxon>
        <taxon>Bacillati</taxon>
        <taxon>Actinomycetota</taxon>
        <taxon>Actinomycetes</taxon>
        <taxon>Mycobacteriales</taxon>
        <taxon>Nocardiaceae</taxon>
        <taxon>Nocardia</taxon>
    </lineage>
</organism>
<evidence type="ECO:0000313" key="8">
    <source>
        <dbReference type="Proteomes" id="UP000031364"/>
    </source>
</evidence>
<name>A0ABR4Z8R0_9NOCA</name>
<dbReference type="EMBL" id="JNFP01000042">
    <property type="protein sequence ID" value="KIA61666.1"/>
    <property type="molecule type" value="Genomic_DNA"/>
</dbReference>
<dbReference type="PANTHER" id="PTHR48267">
    <property type="entry name" value="CUPREDOXIN SUPERFAMILY PROTEIN"/>
    <property type="match status" value="1"/>
</dbReference>
<evidence type="ECO:0000256" key="2">
    <source>
        <dbReference type="ARBA" id="ARBA00022723"/>
    </source>
</evidence>
<dbReference type="InterPro" id="IPR008972">
    <property type="entry name" value="Cupredoxin"/>
</dbReference>
<evidence type="ECO:0000256" key="4">
    <source>
        <dbReference type="SAM" id="MobiDB-lite"/>
    </source>
</evidence>
<dbReference type="Proteomes" id="UP000031364">
    <property type="component" value="Unassembled WGS sequence"/>
</dbReference>
<evidence type="ECO:0000259" key="6">
    <source>
        <dbReference type="Pfam" id="PF07732"/>
    </source>
</evidence>
<dbReference type="CDD" id="cd04232">
    <property type="entry name" value="CuRO_1_CueO_FtsP"/>
    <property type="match status" value="1"/>
</dbReference>
<evidence type="ECO:0000256" key="3">
    <source>
        <dbReference type="ARBA" id="ARBA00023002"/>
    </source>
</evidence>
<dbReference type="InterPro" id="IPR011707">
    <property type="entry name" value="Cu-oxidase-like_N"/>
</dbReference>
<feature type="region of interest" description="Disordered" evidence="4">
    <location>
        <begin position="7"/>
        <end position="26"/>
    </location>
</feature>
<dbReference type="InterPro" id="IPR045087">
    <property type="entry name" value="Cu-oxidase_fam"/>
</dbReference>